<feature type="transmembrane region" description="Helical" evidence="2">
    <location>
        <begin position="43"/>
        <end position="63"/>
    </location>
</feature>
<dbReference type="RefSeq" id="WP_068427956.1">
    <property type="nucleotide sequence ID" value="NZ_LVHI01000023.1"/>
</dbReference>
<name>A0A177YAF1_9NOCA</name>
<proteinExistence type="predicted"/>
<protein>
    <submittedName>
        <fullName evidence="3">Uncharacterized protein</fullName>
    </submittedName>
</protein>
<keyword evidence="4" id="KW-1185">Reference proteome</keyword>
<feature type="transmembrane region" description="Helical" evidence="2">
    <location>
        <begin position="70"/>
        <end position="91"/>
    </location>
</feature>
<keyword evidence="2" id="KW-1133">Transmembrane helix</keyword>
<keyword evidence="2" id="KW-0472">Membrane</keyword>
<evidence type="ECO:0000256" key="1">
    <source>
        <dbReference type="SAM" id="MobiDB-lite"/>
    </source>
</evidence>
<sequence>MISKAASNAVVLVSRATLAVLIFDGFLCGVLSVLFLPTYLGSIPFPVSALLAGVANVALLFAARKVAERPAAIASPLIGWGVGVLLCMFGGPGGDVLLLADWRTALLLVGGAVPPGILLFSWRLKALTTAPHGSPQPAARPGSSPGSRAR</sequence>
<evidence type="ECO:0000313" key="3">
    <source>
        <dbReference type="EMBL" id="OAK52504.1"/>
    </source>
</evidence>
<dbReference type="EMBL" id="LVHI01000023">
    <property type="protein sequence ID" value="OAK52504.1"/>
    <property type="molecule type" value="Genomic_DNA"/>
</dbReference>
<dbReference type="Proteomes" id="UP000077519">
    <property type="component" value="Unassembled WGS sequence"/>
</dbReference>
<reference evidence="3 4" key="1">
    <citation type="submission" date="2016-03" db="EMBL/GenBank/DDBJ databases">
        <title>Genome sequence of Rhodococcus kyotonensis KB10.</title>
        <authorList>
            <person name="Jeong H."/>
            <person name="Hong C.E."/>
            <person name="Jo S.H."/>
            <person name="Park J.M."/>
        </authorList>
    </citation>
    <scope>NUCLEOTIDE SEQUENCE [LARGE SCALE GENOMIC DNA]</scope>
    <source>
        <strain evidence="3 4">KB10</strain>
    </source>
</reference>
<feature type="transmembrane region" description="Helical" evidence="2">
    <location>
        <begin position="103"/>
        <end position="122"/>
    </location>
</feature>
<evidence type="ECO:0000256" key="2">
    <source>
        <dbReference type="SAM" id="Phobius"/>
    </source>
</evidence>
<comment type="caution">
    <text evidence="3">The sequence shown here is derived from an EMBL/GenBank/DDBJ whole genome shotgun (WGS) entry which is preliminary data.</text>
</comment>
<accession>A0A177YAF1</accession>
<keyword evidence="2" id="KW-0812">Transmembrane</keyword>
<feature type="region of interest" description="Disordered" evidence="1">
    <location>
        <begin position="131"/>
        <end position="150"/>
    </location>
</feature>
<organism evidence="3 4">
    <name type="scientific">Rhodococcoides kyotonense</name>
    <dbReference type="NCBI Taxonomy" id="398843"/>
    <lineage>
        <taxon>Bacteria</taxon>
        <taxon>Bacillati</taxon>
        <taxon>Actinomycetota</taxon>
        <taxon>Actinomycetes</taxon>
        <taxon>Mycobacteriales</taxon>
        <taxon>Nocardiaceae</taxon>
        <taxon>Rhodococcoides</taxon>
    </lineage>
</organism>
<evidence type="ECO:0000313" key="4">
    <source>
        <dbReference type="Proteomes" id="UP000077519"/>
    </source>
</evidence>
<dbReference type="AlphaFoldDB" id="A0A177YAF1"/>
<feature type="transmembrane region" description="Helical" evidence="2">
    <location>
        <begin position="12"/>
        <end position="37"/>
    </location>
</feature>
<gene>
    <name evidence="3" type="ORF">A3K89_06665</name>
</gene>